<organism evidence="2 3">
    <name type="scientific">Saccharothrix violaceirubra</name>
    <dbReference type="NCBI Taxonomy" id="413306"/>
    <lineage>
        <taxon>Bacteria</taxon>
        <taxon>Bacillati</taxon>
        <taxon>Actinomycetota</taxon>
        <taxon>Actinomycetes</taxon>
        <taxon>Pseudonocardiales</taxon>
        <taxon>Pseudonocardiaceae</taxon>
        <taxon>Saccharothrix</taxon>
    </lineage>
</organism>
<reference evidence="2 3" key="1">
    <citation type="submission" date="2020-08" db="EMBL/GenBank/DDBJ databases">
        <title>Sequencing the genomes of 1000 actinobacteria strains.</title>
        <authorList>
            <person name="Klenk H.-P."/>
        </authorList>
    </citation>
    <scope>NUCLEOTIDE SEQUENCE [LARGE SCALE GENOMIC DNA]</scope>
    <source>
        <strain evidence="2 3">DSM 45084</strain>
    </source>
</reference>
<keyword evidence="3" id="KW-1185">Reference proteome</keyword>
<comment type="caution">
    <text evidence="2">The sequence shown here is derived from an EMBL/GenBank/DDBJ whole genome shotgun (WGS) entry which is preliminary data.</text>
</comment>
<evidence type="ECO:0000256" key="1">
    <source>
        <dbReference type="SAM" id="SignalP"/>
    </source>
</evidence>
<evidence type="ECO:0000313" key="2">
    <source>
        <dbReference type="EMBL" id="MBB4967953.1"/>
    </source>
</evidence>
<protein>
    <recommendedName>
        <fullName evidence="4">DUF3558 domain-containing protein</fullName>
    </recommendedName>
</protein>
<keyword evidence="1" id="KW-0732">Signal</keyword>
<feature type="signal peptide" evidence="1">
    <location>
        <begin position="1"/>
        <end position="21"/>
    </location>
</feature>
<evidence type="ECO:0008006" key="4">
    <source>
        <dbReference type="Google" id="ProtNLM"/>
    </source>
</evidence>
<dbReference type="AlphaFoldDB" id="A0A7W7WYQ4"/>
<dbReference type="EMBL" id="JACHJS010000001">
    <property type="protein sequence ID" value="MBB4967953.1"/>
    <property type="molecule type" value="Genomic_DNA"/>
</dbReference>
<name>A0A7W7WYQ4_9PSEU</name>
<sequence>MTRKIAALSCLLVLGACTSTPEPPSPAPATSATRPNGIGCDKAPADVVGPALSLNLAHTRETIEGTAVLCSYEGGGSTTSVRIETASGPEAFARTKLDYEDKGQDPEPVAGIGDEAYRATLGSGEVVQHTVVGRKGKTEIQVTSAASVESASRLLVRLLEGF</sequence>
<feature type="chain" id="PRO_5039476438" description="DUF3558 domain-containing protein" evidence="1">
    <location>
        <begin position="22"/>
        <end position="162"/>
    </location>
</feature>
<gene>
    <name evidence="2" type="ORF">F4559_005312</name>
</gene>
<dbReference type="PROSITE" id="PS51257">
    <property type="entry name" value="PROKAR_LIPOPROTEIN"/>
    <property type="match status" value="1"/>
</dbReference>
<accession>A0A7W7WYQ4</accession>
<evidence type="ECO:0000313" key="3">
    <source>
        <dbReference type="Proteomes" id="UP000542674"/>
    </source>
</evidence>
<dbReference type="RefSeq" id="WP_184673057.1">
    <property type="nucleotide sequence ID" value="NZ_BAABAI010000016.1"/>
</dbReference>
<dbReference type="Proteomes" id="UP000542674">
    <property type="component" value="Unassembled WGS sequence"/>
</dbReference>
<proteinExistence type="predicted"/>